<comment type="caution">
    <text evidence="5">The sequence shown here is derived from an EMBL/GenBank/DDBJ whole genome shotgun (WGS) entry which is preliminary data.</text>
</comment>
<evidence type="ECO:0000313" key="5">
    <source>
        <dbReference type="EMBL" id="HGU59000.1"/>
    </source>
</evidence>
<organism evidence="5">
    <name type="scientific">Geoglobus ahangari</name>
    <dbReference type="NCBI Taxonomy" id="113653"/>
    <lineage>
        <taxon>Archaea</taxon>
        <taxon>Methanobacteriati</taxon>
        <taxon>Methanobacteriota</taxon>
        <taxon>Archaeoglobi</taxon>
        <taxon>Archaeoglobales</taxon>
        <taxon>Archaeoglobaceae</taxon>
        <taxon>Geoglobus</taxon>
    </lineage>
</organism>
<dbReference type="PANTHER" id="PTHR44119">
    <property type="entry name" value="MAGNESIUM-CHELATASE SUBUNIT CHLH, CHLOROPLASTIC"/>
    <property type="match status" value="1"/>
</dbReference>
<evidence type="ECO:0000259" key="3">
    <source>
        <dbReference type="Pfam" id="PF02514"/>
    </source>
</evidence>
<name>A0A7C4WDC7_9EURY</name>
<evidence type="ECO:0000256" key="1">
    <source>
        <dbReference type="SAM" id="MobiDB-lite"/>
    </source>
</evidence>
<dbReference type="Pfam" id="PF02514">
    <property type="entry name" value="CobN-Mg_chel"/>
    <property type="match status" value="1"/>
</dbReference>
<evidence type="ECO:0000313" key="4">
    <source>
        <dbReference type="EMBL" id="HGE66740.1"/>
    </source>
</evidence>
<dbReference type="PANTHER" id="PTHR44119:SF4">
    <property type="entry name" value="AEROBIC COBALTOCHELATASE SUBUNIT COBN"/>
    <property type="match status" value="1"/>
</dbReference>
<keyword evidence="2" id="KW-0472">Membrane</keyword>
<sequence>MIGYRILAILVVLSAIAEAEITNSTVENLTVYVMHNGTKIPCKICVDGNCMESNGTAIFELPLGNYTINVTHELVFNQTYISLTNDTVIELELNYTTVLIRIIDTKGSPIGNATVVAENLTKFTNESGFTTINTTKLGFNVTISKEGYVSSTLNVSECNLTVVLMSKTITFYLGTNENYEILKELENNTQIEVYKVGEAVDFANKSLIFLANVNNTICSQIVNETNATIVSFNASIGYTDENISKYWVYGGKENLRNLINYLMAKFFEENITYDHPEVPENRNKIVFILDENSKQILWIINASKDLYVEKNLNVTVLAYSDWKDLENNFSEFKVILLYMLSYSSQEVLKEKLKNSDARIIGLVFTDLFNLTNVNLSDPEYENITKYWNYGGSENFKRLLIFFGVKFCGLNVSDFGLEEIPPPIEIPPFGIYHPDARIQGAGYAGMGIFRSTKDYLEWYKSVGKWKGDAPTVGIHYYYVNDPATYPVIDSLIRKLESLGANVIFTSFTYKDENSTKWFLELSNETRKSIDVLITLTSFRLWSHDEDKGIEYLRNLNVTPIKVIMEYYYNISEWESAGGLAPSSIAWQIALPELDGLTEFVIVGTKNKTTKEYEPVDYQIEWIAKRAIKWAELHRKPNNEKKVAIIYYNHGGGKDNIGASYLDVPASLEVLLKAMKERGYNVNASFDKSELVYLLTHQGINIGTWKKEEIENLLDTAVLIPAEKYEIWFSKLPEEKKEEVVRMWGEPPGDIMVYENESGKFIVIPLIDLGNVILAPQPTRGYLQDQEALYHDKSLPPHHQYIAFYFWLAREFKADAIIHFGTHGTQEWLPGKETGLSSKDCWPAILIQELPVVYPYIMDNVGEGTQAKRRGQAVIVDHLTPPLISSGLYGNLSVLHEKIHEYGQVQDETVKKELRKTIENLYYELELDKVLGNVSQLNEIEFEEFLRNKLHEYLHELADTLMPYGLHVLGTVDNQHIVDFVKSMLGEKFKESVSRIRPLEEPEDEKILYKLLEEVIINGTDPIEAQKIILNASDERVTQDLNLALKYYHDLLSCTIEIPRILDALEGRYIPPKIGGDPVRKPDALPTGNNFYSFDPRAIPTKEAWEVAKNIVDDLIRRHYEKYGEFPEKIAYILWTTETMRNYGVMQAAVLYTMGVKPVWDTMGRVKDVELIPLSDLKITLSDGSTIQRPRIDVLIVSSGLHRDTFPTLMQLIDKAIKMVIAASESSEWNYIYKHYLEIKEELLKEGYSESVAENLAKLRIFAPSPGNYGTGLPDVIAASNTWDDESKIAEYFINRMGYAYGESIWGIDASDLFRLNLKEVDIAAHSRSTNLYGVLDNDDYFQFLGGIALAVRYLTGETPDTFVFNLRNPDKPEVQTLSEFLMTELYARYFNPKWIEGMMEHDYAGAREMAKVIEYLWGWEVTIPDLISDSIWNKFYEIYLQGLKEFFEKNPYAKQSIVARMLEAIRKGYWNAPEEIKRELAKELERLQQTYGVTCCHHTCGNVKLMEFKAGILSSIKEEEKIREKTKKHHVSGGGGGGYVITPTTVITTTPTSERRVNESSGVGLESQKKPEEAEKSTEDVKGYKIEKVERAPVRISTTPIVVLIVVALAVVLFYIGMRRGKK</sequence>
<protein>
    <recommendedName>
        <fullName evidence="3">CobN/magnesium chelatase domain-containing protein</fullName>
    </recommendedName>
</protein>
<dbReference type="EMBL" id="DTPI01000032">
    <property type="protein sequence ID" value="HGE66740.1"/>
    <property type="molecule type" value="Genomic_DNA"/>
</dbReference>
<evidence type="ECO:0000256" key="2">
    <source>
        <dbReference type="SAM" id="Phobius"/>
    </source>
</evidence>
<feature type="domain" description="CobN/magnesium chelatase" evidence="3">
    <location>
        <begin position="385"/>
        <end position="1474"/>
    </location>
</feature>
<dbReference type="CDD" id="cd10150">
    <property type="entry name" value="CobN_like"/>
    <property type="match status" value="1"/>
</dbReference>
<reference evidence="5" key="1">
    <citation type="journal article" date="2020" name="mSystems">
        <title>Genome- and Community-Level Interaction Insights into Carbon Utilization and Element Cycling Functions of Hydrothermarchaeota in Hydrothermal Sediment.</title>
        <authorList>
            <person name="Zhou Z."/>
            <person name="Liu Y."/>
            <person name="Xu W."/>
            <person name="Pan J."/>
            <person name="Luo Z.H."/>
            <person name="Li M."/>
        </authorList>
    </citation>
    <scope>NUCLEOTIDE SEQUENCE [LARGE SCALE GENOMIC DNA]</scope>
    <source>
        <strain evidence="5">SpSt-62</strain>
        <strain evidence="4">SpSt-97</strain>
    </source>
</reference>
<proteinExistence type="predicted"/>
<feature type="region of interest" description="Disordered" evidence="1">
    <location>
        <begin position="1550"/>
        <end position="1579"/>
    </location>
</feature>
<gene>
    <name evidence="5" type="ORF">ENT89_02130</name>
    <name evidence="4" type="ORF">ENX77_06470</name>
</gene>
<dbReference type="InterPro" id="IPR003672">
    <property type="entry name" value="CobN/Mg_chltase"/>
</dbReference>
<feature type="compositionally biased region" description="Basic and acidic residues" evidence="1">
    <location>
        <begin position="1566"/>
        <end position="1579"/>
    </location>
</feature>
<keyword evidence="2" id="KW-0812">Transmembrane</keyword>
<feature type="transmembrane region" description="Helical" evidence="2">
    <location>
        <begin position="1600"/>
        <end position="1617"/>
    </location>
</feature>
<dbReference type="EMBL" id="DTAK01000012">
    <property type="protein sequence ID" value="HGU59000.1"/>
    <property type="molecule type" value="Genomic_DNA"/>
</dbReference>
<keyword evidence="2" id="KW-1133">Transmembrane helix</keyword>
<accession>A0A7C4WDC7</accession>